<organism evidence="2 3">
    <name type="scientific">Granulicella pectinivorans</name>
    <dbReference type="NCBI Taxonomy" id="474950"/>
    <lineage>
        <taxon>Bacteria</taxon>
        <taxon>Pseudomonadati</taxon>
        <taxon>Acidobacteriota</taxon>
        <taxon>Terriglobia</taxon>
        <taxon>Terriglobales</taxon>
        <taxon>Acidobacteriaceae</taxon>
        <taxon>Granulicella</taxon>
    </lineage>
</organism>
<dbReference type="STRING" id="474950.SAMN05421771_0540"/>
<accession>A0A1I6LC80</accession>
<evidence type="ECO:0000313" key="2">
    <source>
        <dbReference type="EMBL" id="SFS01059.1"/>
    </source>
</evidence>
<proteinExistence type="predicted"/>
<keyword evidence="3" id="KW-1185">Reference proteome</keyword>
<name>A0A1I6LC80_9BACT</name>
<feature type="region of interest" description="Disordered" evidence="1">
    <location>
        <begin position="78"/>
        <end position="106"/>
    </location>
</feature>
<dbReference type="EMBL" id="FOZL01000001">
    <property type="protein sequence ID" value="SFS01059.1"/>
    <property type="molecule type" value="Genomic_DNA"/>
</dbReference>
<sequence>MKYTGFVSPVEQPTRLTSAATDMYMASSLLALSLGVLSWDQYLLRLQFVRENAESDSLQADTVRRLLGWQKFEPEEEWPFGEREQTDVDGASSSGTQDPSPRDDDTTVLHFTAKNIGLSNWLFHKGDDDFFPSIPHGHRISGRPSKLDAYRGWIYQKDTQVGREPRGKIVALWNDEKFRAFATAAITNYALKFPRYHWRGHNPMRLPRRR</sequence>
<dbReference type="AlphaFoldDB" id="A0A1I6LC80"/>
<protein>
    <submittedName>
        <fullName evidence="2">Uncharacterized protein</fullName>
    </submittedName>
</protein>
<dbReference type="Proteomes" id="UP000199024">
    <property type="component" value="Unassembled WGS sequence"/>
</dbReference>
<reference evidence="2 3" key="1">
    <citation type="submission" date="2016-10" db="EMBL/GenBank/DDBJ databases">
        <authorList>
            <person name="de Groot N.N."/>
        </authorList>
    </citation>
    <scope>NUCLEOTIDE SEQUENCE [LARGE SCALE GENOMIC DNA]</scope>
    <source>
        <strain evidence="2 3">DSM 21001</strain>
    </source>
</reference>
<evidence type="ECO:0000256" key="1">
    <source>
        <dbReference type="SAM" id="MobiDB-lite"/>
    </source>
</evidence>
<evidence type="ECO:0000313" key="3">
    <source>
        <dbReference type="Proteomes" id="UP000199024"/>
    </source>
</evidence>
<gene>
    <name evidence="2" type="ORF">SAMN05421771_0540</name>
</gene>